<gene>
    <name evidence="1" type="ORF">D9615_009654</name>
</gene>
<evidence type="ECO:0000313" key="2">
    <source>
        <dbReference type="Proteomes" id="UP000565441"/>
    </source>
</evidence>
<name>A0A8H5LVT9_9AGAR</name>
<sequence>MFRRLVAFMKEARVTISIYRQLSASLDCRLRRLTRHRLLATTPHSAPFSAPSSASLVHHPHFHRACVHLPIVSCYPQSIMTRRPLHRSALLLRHRKLAMPFEFFEYKGDRALGWGLLLPTGGGDEAGSSNQDG</sequence>
<dbReference type="AlphaFoldDB" id="A0A8H5LVT9"/>
<organism evidence="1 2">
    <name type="scientific">Tricholomella constricta</name>
    <dbReference type="NCBI Taxonomy" id="117010"/>
    <lineage>
        <taxon>Eukaryota</taxon>
        <taxon>Fungi</taxon>
        <taxon>Dikarya</taxon>
        <taxon>Basidiomycota</taxon>
        <taxon>Agaricomycotina</taxon>
        <taxon>Agaricomycetes</taxon>
        <taxon>Agaricomycetidae</taxon>
        <taxon>Agaricales</taxon>
        <taxon>Tricholomatineae</taxon>
        <taxon>Lyophyllaceae</taxon>
        <taxon>Tricholomella</taxon>
    </lineage>
</organism>
<comment type="caution">
    <text evidence="1">The sequence shown here is derived from an EMBL/GenBank/DDBJ whole genome shotgun (WGS) entry which is preliminary data.</text>
</comment>
<dbReference type="Proteomes" id="UP000565441">
    <property type="component" value="Unassembled WGS sequence"/>
</dbReference>
<protein>
    <submittedName>
        <fullName evidence="1">Uncharacterized protein</fullName>
    </submittedName>
</protein>
<evidence type="ECO:0000313" key="1">
    <source>
        <dbReference type="EMBL" id="KAF5371407.1"/>
    </source>
</evidence>
<reference evidence="1 2" key="1">
    <citation type="journal article" date="2020" name="ISME J.">
        <title>Uncovering the hidden diversity of litter-decomposition mechanisms in mushroom-forming fungi.</title>
        <authorList>
            <person name="Floudas D."/>
            <person name="Bentzer J."/>
            <person name="Ahren D."/>
            <person name="Johansson T."/>
            <person name="Persson P."/>
            <person name="Tunlid A."/>
        </authorList>
    </citation>
    <scope>NUCLEOTIDE SEQUENCE [LARGE SCALE GENOMIC DNA]</scope>
    <source>
        <strain evidence="1 2">CBS 661.87</strain>
    </source>
</reference>
<proteinExistence type="predicted"/>
<dbReference type="EMBL" id="JAACJP010000047">
    <property type="protein sequence ID" value="KAF5371407.1"/>
    <property type="molecule type" value="Genomic_DNA"/>
</dbReference>
<keyword evidence="2" id="KW-1185">Reference proteome</keyword>
<accession>A0A8H5LVT9</accession>